<feature type="transmembrane region" description="Helical" evidence="1">
    <location>
        <begin position="36"/>
        <end position="54"/>
    </location>
</feature>
<feature type="domain" description="Copper amine oxidase-like N-terminal" evidence="2">
    <location>
        <begin position="74"/>
        <end position="180"/>
    </location>
</feature>
<protein>
    <recommendedName>
        <fullName evidence="2">Copper amine oxidase-like N-terminal domain-containing protein</fullName>
    </recommendedName>
</protein>
<dbReference type="SUPFAM" id="SSF55383">
    <property type="entry name" value="Copper amine oxidase, domain N"/>
    <property type="match status" value="1"/>
</dbReference>
<dbReference type="Proteomes" id="UP001185028">
    <property type="component" value="Unassembled WGS sequence"/>
</dbReference>
<dbReference type="Pfam" id="PF07833">
    <property type="entry name" value="Cu_amine_oxidN1"/>
    <property type="match status" value="1"/>
</dbReference>
<keyword evidence="1" id="KW-0812">Transmembrane</keyword>
<evidence type="ECO:0000313" key="3">
    <source>
        <dbReference type="EMBL" id="MDR6246535.1"/>
    </source>
</evidence>
<dbReference type="RefSeq" id="WP_229685626.1">
    <property type="nucleotide sequence ID" value="NZ_BMMB01000002.1"/>
</dbReference>
<evidence type="ECO:0000259" key="2">
    <source>
        <dbReference type="Pfam" id="PF07833"/>
    </source>
</evidence>
<keyword evidence="4" id="KW-1185">Reference proteome</keyword>
<organism evidence="3 4">
    <name type="scientific">Paenibacillus hunanensis</name>
    <dbReference type="NCBI Taxonomy" id="539262"/>
    <lineage>
        <taxon>Bacteria</taxon>
        <taxon>Bacillati</taxon>
        <taxon>Bacillota</taxon>
        <taxon>Bacilli</taxon>
        <taxon>Bacillales</taxon>
        <taxon>Paenibacillaceae</taxon>
        <taxon>Paenibacillus</taxon>
    </lineage>
</organism>
<dbReference type="InterPro" id="IPR012854">
    <property type="entry name" value="Cu_amine_oxidase-like_N"/>
</dbReference>
<comment type="caution">
    <text evidence="3">The sequence shown here is derived from an EMBL/GenBank/DDBJ whole genome shotgun (WGS) entry which is preliminary data.</text>
</comment>
<evidence type="ECO:0000313" key="4">
    <source>
        <dbReference type="Proteomes" id="UP001185028"/>
    </source>
</evidence>
<dbReference type="Gene3D" id="3.30.457.10">
    <property type="entry name" value="Copper amine oxidase-like, N-terminal domain"/>
    <property type="match status" value="1"/>
</dbReference>
<name>A0ABU1J4V7_9BACL</name>
<dbReference type="EMBL" id="JAVDQH010000031">
    <property type="protein sequence ID" value="MDR6246535.1"/>
    <property type="molecule type" value="Genomic_DNA"/>
</dbReference>
<evidence type="ECO:0000256" key="1">
    <source>
        <dbReference type="SAM" id="Phobius"/>
    </source>
</evidence>
<keyword evidence="1" id="KW-0472">Membrane</keyword>
<keyword evidence="1" id="KW-1133">Transmembrane helix</keyword>
<dbReference type="InterPro" id="IPR036582">
    <property type="entry name" value="Mao_N_sf"/>
</dbReference>
<accession>A0ABU1J4V7</accession>
<reference evidence="3 4" key="1">
    <citation type="submission" date="2023-07" db="EMBL/GenBank/DDBJ databases">
        <title>Genomic Encyclopedia of Type Strains, Phase IV (KMG-IV): sequencing the most valuable type-strain genomes for metagenomic binning, comparative biology and taxonomic classification.</title>
        <authorList>
            <person name="Goeker M."/>
        </authorList>
    </citation>
    <scope>NUCLEOTIDE SEQUENCE [LARGE SCALE GENOMIC DNA]</scope>
    <source>
        <strain evidence="3 4">DSM 22170</strain>
    </source>
</reference>
<sequence>MGVQPTRVEQGSVIHYTTGSEKEMMKQQKNKGLKKTLVAVLAASMIAGVVPMFTPQAQAVEAKIAVNSQVEVLLNARKMAFPDAKPFQDENSAVMVPIRFISEKLGAKVGYAQSSGKQTVTLKTDKHSVTMTVGSSTAVVDGESKTYDSKIIVKQQRTYVPLRLVSEGLGQTVDWDQISKWVWIGSKVPPMVGDLGLPEEDIAPYKTFFSKKPQLMKNVNGDQYKYTVKINLSNFPLLMSGYIYGMDLYTFHDNSAYNGRTYIRVRTTRISPNLFLLTTKGDVRYRYDRKDLRQKNSDGTFYNFYDVYSDRDELIDNIKDPKPLTIKEIKYIGFDAYASEDDLTFTLMDNPWR</sequence>
<gene>
    <name evidence="3" type="ORF">JOC58_004480</name>
</gene>
<proteinExistence type="predicted"/>